<geneLocation type="plasmid" evidence="1 2">
    <name>pSkuCCBAU71714a</name>
</geneLocation>
<protein>
    <submittedName>
        <fullName evidence="1">Uncharacterized protein</fullName>
    </submittedName>
</protein>
<sequence>MLSRQQSLPSHCHRDLDMRDFSNLSDGIVAISSDELLSKILAKDPTEVLEAITAQAGATGADHMGVDRKLALTSPGFAEQALEALNDG</sequence>
<dbReference type="Proteomes" id="UP001233264">
    <property type="component" value="Plasmid pSkuCCBAU71714a"/>
</dbReference>
<organism evidence="1 2">
    <name type="scientific">Sinorhizobium kummerowiae</name>
    <dbReference type="NCBI Taxonomy" id="158892"/>
    <lineage>
        <taxon>Bacteria</taxon>
        <taxon>Pseudomonadati</taxon>
        <taxon>Pseudomonadota</taxon>
        <taxon>Alphaproteobacteria</taxon>
        <taxon>Hyphomicrobiales</taxon>
        <taxon>Rhizobiaceae</taxon>
        <taxon>Sinorhizobium/Ensifer group</taxon>
        <taxon>Sinorhizobium</taxon>
    </lineage>
</organism>
<evidence type="ECO:0000313" key="1">
    <source>
        <dbReference type="EMBL" id="WHS95973.1"/>
    </source>
</evidence>
<proteinExistence type="predicted"/>
<dbReference type="RefSeq" id="WP_013845373.1">
    <property type="nucleotide sequence ID" value="NZ_CP120366.1"/>
</dbReference>
<name>A0ABY8TDJ0_9HYPH</name>
<evidence type="ECO:0000313" key="2">
    <source>
        <dbReference type="Proteomes" id="UP001233264"/>
    </source>
</evidence>
<keyword evidence="1" id="KW-0614">Plasmid</keyword>
<reference evidence="1 2" key="1">
    <citation type="submission" date="2023-03" db="EMBL/GenBank/DDBJ databases">
        <authorList>
            <person name="Menendez E."/>
            <person name="Kaur S."/>
            <person name="Flores-Felix J.D."/>
            <person name="diCenzo G.C."/>
            <person name="Peix A."/>
            <person name="Velazquez E."/>
        </authorList>
    </citation>
    <scope>NUCLEOTIDE SEQUENCE [LARGE SCALE GENOMIC DNA]</scope>
    <source>
        <strain evidence="1 2">CCBAU 71714</strain>
        <plasmid evidence="1 2">pSkuCCBAU71714a</plasmid>
    </source>
</reference>
<dbReference type="GeneID" id="89573910"/>
<keyword evidence="2" id="KW-1185">Reference proteome</keyword>
<accession>A0ABY8TDJ0</accession>
<dbReference type="EMBL" id="CP120366">
    <property type="protein sequence ID" value="WHS95973.1"/>
    <property type="molecule type" value="Genomic_DNA"/>
</dbReference>
<gene>
    <name evidence="1" type="ORF">PZL22_006182</name>
</gene>